<evidence type="ECO:0000256" key="1">
    <source>
        <dbReference type="SAM" id="MobiDB-lite"/>
    </source>
</evidence>
<evidence type="ECO:0000313" key="2">
    <source>
        <dbReference type="EMBL" id="TGO45399.1"/>
    </source>
</evidence>
<dbReference type="EMBL" id="PQXJ01000670">
    <property type="protein sequence ID" value="TGO45399.1"/>
    <property type="molecule type" value="Genomic_DNA"/>
</dbReference>
<feature type="compositionally biased region" description="Pro residues" evidence="1">
    <location>
        <begin position="64"/>
        <end position="73"/>
    </location>
</feature>
<name>A0A4Z1H9D1_9HELO</name>
<gene>
    <name evidence="2" type="ORF">BOTNAR_0673g00030</name>
</gene>
<dbReference type="Proteomes" id="UP000297452">
    <property type="component" value="Unassembled WGS sequence"/>
</dbReference>
<keyword evidence="3" id="KW-1185">Reference proteome</keyword>
<feature type="compositionally biased region" description="Polar residues" evidence="1">
    <location>
        <begin position="74"/>
        <end position="91"/>
    </location>
</feature>
<dbReference type="AlphaFoldDB" id="A0A4Z1H9D1"/>
<comment type="caution">
    <text evidence="2">The sequence shown here is derived from an EMBL/GenBank/DDBJ whole genome shotgun (WGS) entry which is preliminary data.</text>
</comment>
<feature type="region of interest" description="Disordered" evidence="1">
    <location>
        <begin position="64"/>
        <end position="91"/>
    </location>
</feature>
<accession>A0A4Z1H9D1</accession>
<proteinExistence type="predicted"/>
<reference evidence="2 3" key="1">
    <citation type="submission" date="2017-12" db="EMBL/GenBank/DDBJ databases">
        <title>Comparative genomics of Botrytis spp.</title>
        <authorList>
            <person name="Valero-Jimenez C.A."/>
            <person name="Tapia P."/>
            <person name="Veloso J."/>
            <person name="Silva-Moreno E."/>
            <person name="Staats M."/>
            <person name="Valdes J.H."/>
            <person name="Van Kan J.A.L."/>
        </authorList>
    </citation>
    <scope>NUCLEOTIDE SEQUENCE [LARGE SCALE GENOMIC DNA]</scope>
    <source>
        <strain evidence="2 3">MUCL2120</strain>
    </source>
</reference>
<sequence length="146" mass="16233">MKHPVPPQSSLQLPSPYPRVAQHSVPVLTILPTQLIAIRPVQFTPPPLPPASLLKPSLLQPPISSPAPVPTIPPTLQTASSPVPSTPRQLSSPSRKISLQLILQIRVAKVSRSQKEIRVRRLWEVRVRVLIFTFLGFGNWDFANRE</sequence>
<organism evidence="2 3">
    <name type="scientific">Botryotinia narcissicola</name>
    <dbReference type="NCBI Taxonomy" id="278944"/>
    <lineage>
        <taxon>Eukaryota</taxon>
        <taxon>Fungi</taxon>
        <taxon>Dikarya</taxon>
        <taxon>Ascomycota</taxon>
        <taxon>Pezizomycotina</taxon>
        <taxon>Leotiomycetes</taxon>
        <taxon>Helotiales</taxon>
        <taxon>Sclerotiniaceae</taxon>
        <taxon>Botryotinia</taxon>
    </lineage>
</organism>
<evidence type="ECO:0000313" key="3">
    <source>
        <dbReference type="Proteomes" id="UP000297452"/>
    </source>
</evidence>
<dbReference type="OrthoDB" id="3564991at2759"/>
<protein>
    <submittedName>
        <fullName evidence="2">Uncharacterized protein</fullName>
    </submittedName>
</protein>